<dbReference type="InterPro" id="IPR019775">
    <property type="entry name" value="WD40_repeat_CS"/>
</dbReference>
<accession>A0A2T4AME7</accession>
<evidence type="ECO:0000256" key="3">
    <source>
        <dbReference type="PROSITE-ProRule" id="PRU00221"/>
    </source>
</evidence>
<dbReference type="InterPro" id="IPR001680">
    <property type="entry name" value="WD40_rpt"/>
</dbReference>
<dbReference type="AlphaFoldDB" id="A0A2T4AME7"/>
<dbReference type="PROSITE" id="PS50294">
    <property type="entry name" value="WD_REPEATS_REGION"/>
    <property type="match status" value="2"/>
</dbReference>
<evidence type="ECO:0000256" key="2">
    <source>
        <dbReference type="ARBA" id="ARBA00022737"/>
    </source>
</evidence>
<sequence>MGNVSPKDSLLFYPYEDFRLKLLKKNFPRLLNKPATEYKMKDIALNLHPQSQVLTCAYSPDGRFLASYSKSDKKISIWDIHNGTKTDQLQTRAPDGFTILHRLLNLQGLTFSPDGTQLATTNGKSFLTWALPSLEEHKYRINTPDTISCVKFLGDGLIAFSSSNIITIWREETAENVHILRGHKEDITSLESLPKHQWLASASQNESFIRLWDPNSGLELYTLNSHNPGIRSISFSFDETKLASGYKDSIEIWDFENMGPDPQGLNMRRIEYFEDSKHVESVVFSPKDLSLASVLTGGLIRIWDTCAFRHEVKGSVTQINRHTCAIQCLRFSHNGEFFATADRDGNICIWDGKTGDCKISIESKGCELHSISPDDQSLVTSSTDGVMAIWNTGNWLLRRKLIGHQDKILCVEFSPDRRHMASASHDGTIGIWDLLNEYDIAETKPAHQIKAEFERSNAFDRKGIIRACMAFSPDGTQLACSVRGGAAIQIWNVKPDGSLDASQQLHSAYDAFNERPFFSERIFFSQDANFIIASGDGHLSIWRIESKKLLILIRHVPMIFQSLRWDARDPGYIFTELGRFFIGYVFDTKAETSKPMRYNDGYWTDMVKTSSGRQSESCTLNWRELEICCKGKPLAKFPSSYFPSHWHGIWMLWIRKKRIAMGYKSGHVMLLNFEGR</sequence>
<dbReference type="CDD" id="cd00200">
    <property type="entry name" value="WD40"/>
    <property type="match status" value="1"/>
</dbReference>
<evidence type="ECO:0000313" key="5">
    <source>
        <dbReference type="Proteomes" id="UP000241690"/>
    </source>
</evidence>
<name>A0A2T4AME7_TRIHA</name>
<dbReference type="GeneID" id="36629850"/>
<organism evidence="4 5">
    <name type="scientific">Trichoderma harzianum CBS 226.95</name>
    <dbReference type="NCBI Taxonomy" id="983964"/>
    <lineage>
        <taxon>Eukaryota</taxon>
        <taxon>Fungi</taxon>
        <taxon>Dikarya</taxon>
        <taxon>Ascomycota</taxon>
        <taxon>Pezizomycotina</taxon>
        <taxon>Sordariomycetes</taxon>
        <taxon>Hypocreomycetidae</taxon>
        <taxon>Hypocreales</taxon>
        <taxon>Hypocreaceae</taxon>
        <taxon>Trichoderma</taxon>
    </lineage>
</organism>
<dbReference type="EMBL" id="KZ679677">
    <property type="protein sequence ID" value="PTB58239.1"/>
    <property type="molecule type" value="Genomic_DNA"/>
</dbReference>
<feature type="repeat" description="WD" evidence="3">
    <location>
        <begin position="319"/>
        <end position="360"/>
    </location>
</feature>
<dbReference type="Proteomes" id="UP000241690">
    <property type="component" value="Unassembled WGS sequence"/>
</dbReference>
<dbReference type="SMART" id="SM00320">
    <property type="entry name" value="WD40"/>
    <property type="match status" value="10"/>
</dbReference>
<feature type="repeat" description="WD" evidence="3">
    <location>
        <begin position="401"/>
        <end position="442"/>
    </location>
</feature>
<reference evidence="4 5" key="1">
    <citation type="submission" date="2016-07" db="EMBL/GenBank/DDBJ databases">
        <title>Multiple horizontal gene transfer events from other fungi enriched the ability of initially mycotrophic Trichoderma (Ascomycota) to feed on dead plant biomass.</title>
        <authorList>
            <consortium name="DOE Joint Genome Institute"/>
            <person name="Aerts A."/>
            <person name="Atanasova L."/>
            <person name="Chenthamara K."/>
            <person name="Zhang J."/>
            <person name="Grujic M."/>
            <person name="Henrissat B."/>
            <person name="Kuo A."/>
            <person name="Salamov A."/>
            <person name="Lipzen A."/>
            <person name="Labutti K."/>
            <person name="Barry K."/>
            <person name="Miao Y."/>
            <person name="Rahimi M.J."/>
            <person name="Shen Q."/>
            <person name="Grigoriev I.V."/>
            <person name="Kubicek C.P."/>
            <person name="Druzhinina I.S."/>
        </authorList>
    </citation>
    <scope>NUCLEOTIDE SEQUENCE [LARGE SCALE GENOMIC DNA]</scope>
    <source>
        <strain evidence="4 5">CBS 226.95</strain>
    </source>
</reference>
<evidence type="ECO:0000256" key="1">
    <source>
        <dbReference type="ARBA" id="ARBA00022574"/>
    </source>
</evidence>
<dbReference type="PROSITE" id="PS50082">
    <property type="entry name" value="WD_REPEATS_2"/>
    <property type="match status" value="3"/>
</dbReference>
<dbReference type="RefSeq" id="XP_024777916.1">
    <property type="nucleotide sequence ID" value="XM_024921270.1"/>
</dbReference>
<gene>
    <name evidence="4" type="ORF">M431DRAFT_548798</name>
</gene>
<feature type="repeat" description="WD" evidence="3">
    <location>
        <begin position="370"/>
        <end position="391"/>
    </location>
</feature>
<keyword evidence="1 3" id="KW-0853">WD repeat</keyword>
<dbReference type="PANTHER" id="PTHR19848">
    <property type="entry name" value="WD40 REPEAT PROTEIN"/>
    <property type="match status" value="1"/>
</dbReference>
<dbReference type="Gene3D" id="2.130.10.10">
    <property type="entry name" value="YVTN repeat-like/Quinoprotein amine dehydrogenase"/>
    <property type="match status" value="2"/>
</dbReference>
<proteinExistence type="predicted"/>
<keyword evidence="5" id="KW-1185">Reference proteome</keyword>
<keyword evidence="2" id="KW-0677">Repeat</keyword>
<evidence type="ECO:0000313" key="4">
    <source>
        <dbReference type="EMBL" id="PTB58239.1"/>
    </source>
</evidence>
<dbReference type="PANTHER" id="PTHR19848:SF8">
    <property type="entry name" value="F-BOX AND WD REPEAT DOMAIN CONTAINING 7"/>
    <property type="match status" value="1"/>
</dbReference>
<protein>
    <submittedName>
        <fullName evidence="4">Uncharacterized protein</fullName>
    </submittedName>
</protein>
<dbReference type="SUPFAM" id="SSF50978">
    <property type="entry name" value="WD40 repeat-like"/>
    <property type="match status" value="3"/>
</dbReference>
<dbReference type="PROSITE" id="PS00678">
    <property type="entry name" value="WD_REPEATS_1"/>
    <property type="match status" value="1"/>
</dbReference>
<dbReference type="STRING" id="983964.A0A2T4AME7"/>
<dbReference type="InterPro" id="IPR015943">
    <property type="entry name" value="WD40/YVTN_repeat-like_dom_sf"/>
</dbReference>
<dbReference type="Pfam" id="PF00400">
    <property type="entry name" value="WD40"/>
    <property type="match status" value="5"/>
</dbReference>
<dbReference type="InterPro" id="IPR036322">
    <property type="entry name" value="WD40_repeat_dom_sf"/>
</dbReference>